<evidence type="ECO:0000313" key="5">
    <source>
        <dbReference type="EMBL" id="KAK4422999.1"/>
    </source>
</evidence>
<comment type="subcellular location">
    <subcellularLocation>
        <location evidence="1">Endomembrane system</location>
    </subcellularLocation>
</comment>
<gene>
    <name evidence="5" type="ORF">Salat_1882500</name>
</gene>
<dbReference type="InterPro" id="IPR021832">
    <property type="entry name" value="ANKRD13"/>
</dbReference>
<reference evidence="5" key="2">
    <citation type="journal article" date="2024" name="Plant">
        <title>Genomic evolution and insights into agronomic trait innovations of Sesamum species.</title>
        <authorList>
            <person name="Miao H."/>
            <person name="Wang L."/>
            <person name="Qu L."/>
            <person name="Liu H."/>
            <person name="Sun Y."/>
            <person name="Le M."/>
            <person name="Wang Q."/>
            <person name="Wei S."/>
            <person name="Zheng Y."/>
            <person name="Lin W."/>
            <person name="Duan Y."/>
            <person name="Cao H."/>
            <person name="Xiong S."/>
            <person name="Wang X."/>
            <person name="Wei L."/>
            <person name="Li C."/>
            <person name="Ma Q."/>
            <person name="Ju M."/>
            <person name="Zhao R."/>
            <person name="Li G."/>
            <person name="Mu C."/>
            <person name="Tian Q."/>
            <person name="Mei H."/>
            <person name="Zhang T."/>
            <person name="Gao T."/>
            <person name="Zhang H."/>
        </authorList>
    </citation>
    <scope>NUCLEOTIDE SEQUENCE</scope>
    <source>
        <strain evidence="5">3651</strain>
    </source>
</reference>
<keyword evidence="6" id="KW-1185">Reference proteome</keyword>
<keyword evidence="2" id="KW-0677">Repeat</keyword>
<dbReference type="GO" id="GO:0005737">
    <property type="term" value="C:cytoplasm"/>
    <property type="evidence" value="ECO:0007669"/>
    <property type="project" value="TreeGrafter"/>
</dbReference>
<organism evidence="5 6">
    <name type="scientific">Sesamum alatum</name>
    <dbReference type="NCBI Taxonomy" id="300844"/>
    <lineage>
        <taxon>Eukaryota</taxon>
        <taxon>Viridiplantae</taxon>
        <taxon>Streptophyta</taxon>
        <taxon>Embryophyta</taxon>
        <taxon>Tracheophyta</taxon>
        <taxon>Spermatophyta</taxon>
        <taxon>Magnoliopsida</taxon>
        <taxon>eudicotyledons</taxon>
        <taxon>Gunneridae</taxon>
        <taxon>Pentapetalae</taxon>
        <taxon>asterids</taxon>
        <taxon>lamiids</taxon>
        <taxon>Lamiales</taxon>
        <taxon>Pedaliaceae</taxon>
        <taxon>Sesamum</taxon>
    </lineage>
</organism>
<proteinExistence type="predicted"/>
<keyword evidence="3" id="KW-0472">Membrane</keyword>
<evidence type="ECO:0000256" key="2">
    <source>
        <dbReference type="ARBA" id="ARBA00022737"/>
    </source>
</evidence>
<evidence type="ECO:0000313" key="6">
    <source>
        <dbReference type="Proteomes" id="UP001293254"/>
    </source>
</evidence>
<sequence>MVSDRDKEIMSALDGCGTPPAEAEVQQEVIAMSQTNIFRPGIDVTRVVLLPPTTWRRHDKTEMVRPWKAKVYDMHNVVVRRIKSGRVPGAMPNDEFFNSCNDNETKSELDDILTEEERKQLEIALKDGLRMKTVMALSLTVTVVVS</sequence>
<reference evidence="5" key="1">
    <citation type="submission" date="2020-06" db="EMBL/GenBank/DDBJ databases">
        <authorList>
            <person name="Li T."/>
            <person name="Hu X."/>
            <person name="Zhang T."/>
            <person name="Song X."/>
            <person name="Zhang H."/>
            <person name="Dai N."/>
            <person name="Sheng W."/>
            <person name="Hou X."/>
            <person name="Wei L."/>
        </authorList>
    </citation>
    <scope>NUCLEOTIDE SEQUENCE</scope>
    <source>
        <strain evidence="5">3651</strain>
        <tissue evidence="5">Leaf</tissue>
    </source>
</reference>
<comment type="caution">
    <text evidence="5">The sequence shown here is derived from an EMBL/GenBank/DDBJ whole genome shotgun (WGS) entry which is preliminary data.</text>
</comment>
<feature type="domain" description="Ankyrin repeat" evidence="4">
    <location>
        <begin position="2"/>
        <end position="127"/>
    </location>
</feature>
<dbReference type="PANTHER" id="PTHR12447:SF35">
    <property type="entry name" value="ANKYRIN REPEAT FAMILY PROTEIN"/>
    <property type="match status" value="1"/>
</dbReference>
<dbReference type="PANTHER" id="PTHR12447">
    <property type="entry name" value="ANKYRIN REPEAT DOMAIN-CONTAINING PROTEIN 13"/>
    <property type="match status" value="1"/>
</dbReference>
<dbReference type="EMBL" id="JACGWO010000007">
    <property type="protein sequence ID" value="KAK4422999.1"/>
    <property type="molecule type" value="Genomic_DNA"/>
</dbReference>
<accession>A0AAE1Y497</accession>
<dbReference type="Proteomes" id="UP001293254">
    <property type="component" value="Unassembled WGS sequence"/>
</dbReference>
<name>A0AAE1Y497_9LAMI</name>
<evidence type="ECO:0000256" key="1">
    <source>
        <dbReference type="ARBA" id="ARBA00004308"/>
    </source>
</evidence>
<dbReference type="AlphaFoldDB" id="A0AAE1Y497"/>
<dbReference type="Pfam" id="PF11904">
    <property type="entry name" value="ANKRD13_C"/>
    <property type="match status" value="1"/>
</dbReference>
<protein>
    <recommendedName>
        <fullName evidence="4">Ankyrin repeat domain-containing protein</fullName>
    </recommendedName>
</protein>
<evidence type="ECO:0000259" key="4">
    <source>
        <dbReference type="Pfam" id="PF11904"/>
    </source>
</evidence>
<dbReference type="GO" id="GO:0012505">
    <property type="term" value="C:endomembrane system"/>
    <property type="evidence" value="ECO:0007669"/>
    <property type="project" value="UniProtKB-SubCell"/>
</dbReference>
<dbReference type="InterPro" id="IPR055285">
    <property type="entry name" value="ANKRD13_C"/>
</dbReference>
<evidence type="ECO:0000256" key="3">
    <source>
        <dbReference type="ARBA" id="ARBA00023136"/>
    </source>
</evidence>